<accession>A0AA39XBZ6</accession>
<organism evidence="1 2">
    <name type="scientific">Bombardia bombarda</name>
    <dbReference type="NCBI Taxonomy" id="252184"/>
    <lineage>
        <taxon>Eukaryota</taxon>
        <taxon>Fungi</taxon>
        <taxon>Dikarya</taxon>
        <taxon>Ascomycota</taxon>
        <taxon>Pezizomycotina</taxon>
        <taxon>Sordariomycetes</taxon>
        <taxon>Sordariomycetidae</taxon>
        <taxon>Sordariales</taxon>
        <taxon>Lasiosphaeriaceae</taxon>
        <taxon>Bombardia</taxon>
    </lineage>
</organism>
<evidence type="ECO:0000313" key="1">
    <source>
        <dbReference type="EMBL" id="KAK0630450.1"/>
    </source>
</evidence>
<gene>
    <name evidence="1" type="ORF">B0T17DRAFT_221111</name>
</gene>
<dbReference type="EMBL" id="JAULSR010000002">
    <property type="protein sequence ID" value="KAK0630450.1"/>
    <property type="molecule type" value="Genomic_DNA"/>
</dbReference>
<comment type="caution">
    <text evidence="1">The sequence shown here is derived from an EMBL/GenBank/DDBJ whole genome shotgun (WGS) entry which is preliminary data.</text>
</comment>
<reference evidence="1" key="1">
    <citation type="submission" date="2023-06" db="EMBL/GenBank/DDBJ databases">
        <title>Genome-scale phylogeny and comparative genomics of the fungal order Sordariales.</title>
        <authorList>
            <consortium name="Lawrence Berkeley National Laboratory"/>
            <person name="Hensen N."/>
            <person name="Bonometti L."/>
            <person name="Westerberg I."/>
            <person name="Brannstrom I.O."/>
            <person name="Guillou S."/>
            <person name="Cros-Aarteil S."/>
            <person name="Calhoun S."/>
            <person name="Haridas S."/>
            <person name="Kuo A."/>
            <person name="Mondo S."/>
            <person name="Pangilinan J."/>
            <person name="Riley R."/>
            <person name="LaButti K."/>
            <person name="Andreopoulos B."/>
            <person name="Lipzen A."/>
            <person name="Chen C."/>
            <person name="Yanf M."/>
            <person name="Daum C."/>
            <person name="Ng V."/>
            <person name="Clum A."/>
            <person name="Steindorff A."/>
            <person name="Ohm R."/>
            <person name="Martin F."/>
            <person name="Silar P."/>
            <person name="Natvig D."/>
            <person name="Lalanne C."/>
            <person name="Gautier V."/>
            <person name="Ament-velasquez S.L."/>
            <person name="Kruys A."/>
            <person name="Hutchinson M.I."/>
            <person name="Powell A.J."/>
            <person name="Barry K."/>
            <person name="Miller A.N."/>
            <person name="Grigoriev I.V."/>
            <person name="Debuchy R."/>
            <person name="Gladieux P."/>
            <person name="Thoren M.H."/>
            <person name="Johannesson H."/>
        </authorList>
    </citation>
    <scope>NUCLEOTIDE SEQUENCE</scope>
    <source>
        <strain evidence="1">SMH3391-2</strain>
    </source>
</reference>
<proteinExistence type="predicted"/>
<evidence type="ECO:0000313" key="2">
    <source>
        <dbReference type="Proteomes" id="UP001174934"/>
    </source>
</evidence>
<keyword evidence="2" id="KW-1185">Reference proteome</keyword>
<sequence length="205" mass="23256">MPCTLCRGPGAFRIESSSSRPLLHLPCSRRQPSSIHCSTSRNSNERVDRYVSRSDPEIPDLLLFGPPISPSTYFHFHLFEHVCIREIARVIEIRFVWFSLSSERAGLTSRIRLELDLPSIKAGAWLGRAQTNPGSYLGMENLEVMVLNPVQSYSRHRRLAVCITTCWWAAEPPFAAPGPVKSIAVERERGTEERKFRTAVVDYLD</sequence>
<dbReference type="Proteomes" id="UP001174934">
    <property type="component" value="Unassembled WGS sequence"/>
</dbReference>
<dbReference type="AlphaFoldDB" id="A0AA39XBZ6"/>
<name>A0AA39XBZ6_9PEZI</name>
<protein>
    <submittedName>
        <fullName evidence="1">Uncharacterized protein</fullName>
    </submittedName>
</protein>